<dbReference type="InterPro" id="IPR036396">
    <property type="entry name" value="Cyt_P450_sf"/>
</dbReference>
<name>A0A7R9ASM4_TIMSH</name>
<organism evidence="3">
    <name type="scientific">Timema shepardi</name>
    <name type="common">Walking stick</name>
    <dbReference type="NCBI Taxonomy" id="629360"/>
    <lineage>
        <taxon>Eukaryota</taxon>
        <taxon>Metazoa</taxon>
        <taxon>Ecdysozoa</taxon>
        <taxon>Arthropoda</taxon>
        <taxon>Hexapoda</taxon>
        <taxon>Insecta</taxon>
        <taxon>Pterygota</taxon>
        <taxon>Neoptera</taxon>
        <taxon>Polyneoptera</taxon>
        <taxon>Phasmatodea</taxon>
        <taxon>Timematodea</taxon>
        <taxon>Timematoidea</taxon>
        <taxon>Timematidae</taxon>
        <taxon>Timema</taxon>
    </lineage>
</organism>
<sequence>MVFDIRMLPEVADVLVLCGLLTLGVGLWQYYESKNSRLYRLTRNIPGPPSLPLLGNVLDFKPNTADFFHYLTKLVEQYGPVTKMWLGSNVFILLSDPRNIESRETETRVEPGPAQANCA</sequence>
<evidence type="ECO:0008006" key="4">
    <source>
        <dbReference type="Google" id="ProtNLM"/>
    </source>
</evidence>
<dbReference type="GO" id="GO:0004497">
    <property type="term" value="F:monooxygenase activity"/>
    <property type="evidence" value="ECO:0007669"/>
    <property type="project" value="UniProtKB-KW"/>
</dbReference>
<reference evidence="3" key="1">
    <citation type="submission" date="2020-11" db="EMBL/GenBank/DDBJ databases">
        <authorList>
            <person name="Tran Van P."/>
        </authorList>
    </citation>
    <scope>NUCLEOTIDE SEQUENCE</scope>
</reference>
<protein>
    <recommendedName>
        <fullName evidence="4">Cytochrome P450</fullName>
    </recommendedName>
</protein>
<dbReference type="InterPro" id="IPR001128">
    <property type="entry name" value="Cyt_P450"/>
</dbReference>
<dbReference type="EMBL" id="OC001411">
    <property type="protein sequence ID" value="CAD7259854.1"/>
    <property type="molecule type" value="Genomic_DNA"/>
</dbReference>
<dbReference type="GO" id="GO:0020037">
    <property type="term" value="F:heme binding"/>
    <property type="evidence" value="ECO:0007669"/>
    <property type="project" value="InterPro"/>
</dbReference>
<comment type="similarity">
    <text evidence="1">Belongs to the cytochrome P450 family.</text>
</comment>
<proteinExistence type="inferred from homology"/>
<dbReference type="AlphaFoldDB" id="A0A7R9ASM4"/>
<keyword evidence="2" id="KW-0560">Oxidoreductase</keyword>
<dbReference type="PANTHER" id="PTHR24301">
    <property type="entry name" value="THROMBOXANE-A SYNTHASE"/>
    <property type="match status" value="1"/>
</dbReference>
<evidence type="ECO:0000313" key="3">
    <source>
        <dbReference type="EMBL" id="CAD7259854.1"/>
    </source>
</evidence>
<dbReference type="Pfam" id="PF00067">
    <property type="entry name" value="p450"/>
    <property type="match status" value="1"/>
</dbReference>
<evidence type="ECO:0000256" key="2">
    <source>
        <dbReference type="ARBA" id="ARBA00023033"/>
    </source>
</evidence>
<keyword evidence="2" id="KW-0503">Monooxygenase</keyword>
<dbReference type="GO" id="GO:0005506">
    <property type="term" value="F:iron ion binding"/>
    <property type="evidence" value="ECO:0007669"/>
    <property type="project" value="InterPro"/>
</dbReference>
<dbReference type="Gene3D" id="1.10.630.10">
    <property type="entry name" value="Cytochrome P450"/>
    <property type="match status" value="1"/>
</dbReference>
<accession>A0A7R9ASM4</accession>
<gene>
    <name evidence="3" type="ORF">TSIB3V08_LOCUS4050</name>
</gene>
<dbReference type="SUPFAM" id="SSF48264">
    <property type="entry name" value="Cytochrome P450"/>
    <property type="match status" value="1"/>
</dbReference>
<evidence type="ECO:0000256" key="1">
    <source>
        <dbReference type="ARBA" id="ARBA00010617"/>
    </source>
</evidence>
<dbReference type="GO" id="GO:0016705">
    <property type="term" value="F:oxidoreductase activity, acting on paired donors, with incorporation or reduction of molecular oxygen"/>
    <property type="evidence" value="ECO:0007669"/>
    <property type="project" value="InterPro"/>
</dbReference>
<dbReference type="PANTHER" id="PTHR24301:SF2">
    <property type="entry name" value="THROMBOXANE-A SYNTHASE"/>
    <property type="match status" value="1"/>
</dbReference>